<proteinExistence type="inferred from homology"/>
<dbReference type="GO" id="GO:0006430">
    <property type="term" value="P:lysyl-tRNA aminoacylation"/>
    <property type="evidence" value="ECO:0007669"/>
    <property type="project" value="UniProtKB-UniRule"/>
</dbReference>
<dbReference type="NCBIfam" id="TIGR00499">
    <property type="entry name" value="lysS_bact"/>
    <property type="match status" value="1"/>
</dbReference>
<comment type="caution">
    <text evidence="10">The sequence shown here is derived from an EMBL/GenBank/DDBJ whole genome shotgun (WGS) entry which is preliminary data.</text>
</comment>
<feature type="domain" description="Aminoacyl-transfer RNA synthetases class-II family profile" evidence="9">
    <location>
        <begin position="171"/>
        <end position="487"/>
    </location>
</feature>
<dbReference type="InterPro" id="IPR018149">
    <property type="entry name" value="Lys-tRNA-synth_II_C"/>
</dbReference>
<evidence type="ECO:0000256" key="2">
    <source>
        <dbReference type="ARBA" id="ARBA00022723"/>
    </source>
</evidence>
<dbReference type="Pfam" id="PF00152">
    <property type="entry name" value="tRNA-synt_2"/>
    <property type="match status" value="1"/>
</dbReference>
<dbReference type="EMBL" id="PFBU01000034">
    <property type="protein sequence ID" value="PIR78409.1"/>
    <property type="molecule type" value="Genomic_DNA"/>
</dbReference>
<evidence type="ECO:0000256" key="3">
    <source>
        <dbReference type="ARBA" id="ARBA00022741"/>
    </source>
</evidence>
<keyword evidence="7" id="KW-0963">Cytoplasm</keyword>
<feature type="binding site" evidence="7">
    <location>
        <position position="406"/>
    </location>
    <ligand>
        <name>Mg(2+)</name>
        <dbReference type="ChEBI" id="CHEBI:18420"/>
        <label>1</label>
    </ligand>
</feature>
<dbReference type="Gene3D" id="2.40.50.140">
    <property type="entry name" value="Nucleic acid-binding proteins"/>
    <property type="match status" value="1"/>
</dbReference>
<evidence type="ECO:0000256" key="4">
    <source>
        <dbReference type="ARBA" id="ARBA00022840"/>
    </source>
</evidence>
<dbReference type="GO" id="GO:0000049">
    <property type="term" value="F:tRNA binding"/>
    <property type="evidence" value="ECO:0007669"/>
    <property type="project" value="TreeGrafter"/>
</dbReference>
<accession>A0A2H0TYV6</accession>
<organism evidence="10 11">
    <name type="scientific">Candidatus Magasanikbacteria bacterium CG10_big_fil_rev_8_21_14_0_10_36_16</name>
    <dbReference type="NCBI Taxonomy" id="1974645"/>
    <lineage>
        <taxon>Bacteria</taxon>
        <taxon>Candidatus Magasanikiibacteriota</taxon>
    </lineage>
</organism>
<dbReference type="GO" id="GO:0005829">
    <property type="term" value="C:cytosol"/>
    <property type="evidence" value="ECO:0007669"/>
    <property type="project" value="TreeGrafter"/>
</dbReference>
<name>A0A2H0TYV6_9BACT</name>
<evidence type="ECO:0000256" key="1">
    <source>
        <dbReference type="ARBA" id="ARBA00022598"/>
    </source>
</evidence>
<keyword evidence="1 7" id="KW-0436">Ligase</keyword>
<dbReference type="EC" id="6.1.1.6" evidence="7"/>
<keyword evidence="3 7" id="KW-0547">Nucleotide-binding</keyword>
<keyword evidence="7 8" id="KW-0460">Magnesium</keyword>
<comment type="cofactor">
    <cofactor evidence="7 8">
        <name>Mg(2+)</name>
        <dbReference type="ChEBI" id="CHEBI:18420"/>
    </cofactor>
    <text evidence="7 8">Binds 3 Mg(2+) ions per subunit.</text>
</comment>
<comment type="caution">
    <text evidence="7">Lacks conserved residue(s) required for the propagation of feature annotation.</text>
</comment>
<dbReference type="HAMAP" id="MF_00252">
    <property type="entry name" value="Lys_tRNA_synth_class2"/>
    <property type="match status" value="1"/>
</dbReference>
<dbReference type="InterPro" id="IPR002313">
    <property type="entry name" value="Lys-tRNA-ligase_II"/>
</dbReference>
<dbReference type="Gene3D" id="3.30.930.10">
    <property type="entry name" value="Bira Bifunctional Protein, Domain 2"/>
    <property type="match status" value="1"/>
</dbReference>
<dbReference type="InterPro" id="IPR044136">
    <property type="entry name" value="Lys-tRNA-ligase_II_N"/>
</dbReference>
<evidence type="ECO:0000259" key="9">
    <source>
        <dbReference type="PROSITE" id="PS50862"/>
    </source>
</evidence>
<dbReference type="InterPro" id="IPR012340">
    <property type="entry name" value="NA-bd_OB-fold"/>
</dbReference>
<dbReference type="SUPFAM" id="SSF55681">
    <property type="entry name" value="Class II aaRS and biotin synthetases"/>
    <property type="match status" value="1"/>
</dbReference>
<keyword evidence="7" id="KW-0648">Protein biosynthesis</keyword>
<dbReference type="PRINTS" id="PR00982">
    <property type="entry name" value="TRNASYNTHLYS"/>
</dbReference>
<dbReference type="InterPro" id="IPR004364">
    <property type="entry name" value="Aa-tRNA-synt_II"/>
</dbReference>
<dbReference type="Proteomes" id="UP000230852">
    <property type="component" value="Unassembled WGS sequence"/>
</dbReference>
<dbReference type="InterPro" id="IPR006195">
    <property type="entry name" value="aa-tRNA-synth_II"/>
</dbReference>
<keyword evidence="4 7" id="KW-0067">ATP-binding</keyword>
<evidence type="ECO:0000256" key="6">
    <source>
        <dbReference type="ARBA" id="ARBA00048573"/>
    </source>
</evidence>
<dbReference type="CDD" id="cd04322">
    <property type="entry name" value="LysRS_N"/>
    <property type="match status" value="1"/>
</dbReference>
<sequence length="500" mass="57917">MSNNTKININDEREIRLNKLKELEAMSISIYPARINRKQTIKEALDSAEDTKLSVAGRIMTKRDMGKLMFCHLQDESGRMQIAFKQDEVGVDNYKLFSKKMDAGDIIEVKGKKFITHKGEPSILVSTWQVLAKTLLPLPDKFHGLNDEESRYRKRYLDFLVNPEEKAKIVVRGKILRYLREFLQNENFIEVETPVLETISSGAMAKTFDTHLNAYDLDVHLRICMGELWQKRLLVGGFEKTFEMGRAFRNEGVDHQHNPEFTMLEYYWAYADYEDNMTLHEKMIPYVVENSIGKLEVEIDNHKINFIGPYPRITFHDAVLKYSGIDIDEFTDLEELKKVMSAKGYDHENLTERGKLLDNLYKQSARKELIQPTFVLNYPIELKPLAKKAKDPRYTEMFQLIVNGFELSNSYTELNDPIDQRERFEEQVKNKEEGDDEAMANDWSYVEALEHGMPPATGTGIGIDRFAALITGSHTLREVTAFPLMKPVEENLEKLEKEST</sequence>
<comment type="similarity">
    <text evidence="7">Belongs to the class-II aminoacyl-tRNA synthetase family.</text>
</comment>
<dbReference type="SUPFAM" id="SSF50249">
    <property type="entry name" value="Nucleic acid-binding proteins"/>
    <property type="match status" value="1"/>
</dbReference>
<dbReference type="InterPro" id="IPR004365">
    <property type="entry name" value="NA-bd_OB_tRNA"/>
</dbReference>
<dbReference type="GO" id="GO:0005524">
    <property type="term" value="F:ATP binding"/>
    <property type="evidence" value="ECO:0007669"/>
    <property type="project" value="UniProtKB-UniRule"/>
</dbReference>
<gene>
    <name evidence="7 10" type="primary">lysS</name>
    <name evidence="10" type="ORF">COU28_01780</name>
</gene>
<evidence type="ECO:0000256" key="5">
    <source>
        <dbReference type="ARBA" id="ARBA00023146"/>
    </source>
</evidence>
<dbReference type="NCBIfam" id="NF001756">
    <property type="entry name" value="PRK00484.1"/>
    <property type="match status" value="1"/>
</dbReference>
<dbReference type="PANTHER" id="PTHR42918">
    <property type="entry name" value="LYSYL-TRNA SYNTHETASE"/>
    <property type="match status" value="1"/>
</dbReference>
<keyword evidence="5 7" id="KW-0030">Aminoacyl-tRNA synthetase</keyword>
<evidence type="ECO:0000313" key="10">
    <source>
        <dbReference type="EMBL" id="PIR78409.1"/>
    </source>
</evidence>
<dbReference type="PANTHER" id="PTHR42918:SF15">
    <property type="entry name" value="LYSINE--TRNA LIGASE, CHLOROPLASTIC_MITOCHONDRIAL"/>
    <property type="match status" value="1"/>
</dbReference>
<evidence type="ECO:0000256" key="8">
    <source>
        <dbReference type="RuleBase" id="RU000336"/>
    </source>
</evidence>
<keyword evidence="2 7" id="KW-0479">Metal-binding</keyword>
<dbReference type="GO" id="GO:0004824">
    <property type="term" value="F:lysine-tRNA ligase activity"/>
    <property type="evidence" value="ECO:0007669"/>
    <property type="project" value="UniProtKB-UniRule"/>
</dbReference>
<comment type="subcellular location">
    <subcellularLocation>
        <location evidence="7">Cytoplasm</location>
    </subcellularLocation>
</comment>
<dbReference type="AlphaFoldDB" id="A0A2H0TYV6"/>
<reference evidence="11" key="1">
    <citation type="submission" date="2017-09" db="EMBL/GenBank/DDBJ databases">
        <title>Depth-based differentiation of microbial function through sediment-hosted aquifers and enrichment of novel symbionts in the deep terrestrial subsurface.</title>
        <authorList>
            <person name="Probst A.J."/>
            <person name="Ladd B."/>
            <person name="Jarett J.K."/>
            <person name="Geller-Mcgrath D.E."/>
            <person name="Sieber C.M.K."/>
            <person name="Emerson J.B."/>
            <person name="Anantharaman K."/>
            <person name="Thomas B.C."/>
            <person name="Malmstrom R."/>
            <person name="Stieglmeier M."/>
            <person name="Klingl A."/>
            <person name="Woyke T."/>
            <person name="Ryan C.M."/>
            <person name="Banfield J.F."/>
        </authorList>
    </citation>
    <scope>NUCLEOTIDE SEQUENCE [LARGE SCALE GENOMIC DNA]</scope>
</reference>
<dbReference type="InterPro" id="IPR045864">
    <property type="entry name" value="aa-tRNA-synth_II/BPL/LPL"/>
</dbReference>
<feature type="binding site" evidence="7">
    <location>
        <position position="406"/>
    </location>
    <ligand>
        <name>Mg(2+)</name>
        <dbReference type="ChEBI" id="CHEBI:18420"/>
        <label>2</label>
    </ligand>
</feature>
<evidence type="ECO:0000256" key="7">
    <source>
        <dbReference type="HAMAP-Rule" id="MF_00252"/>
    </source>
</evidence>
<dbReference type="PROSITE" id="PS50862">
    <property type="entry name" value="AA_TRNA_LIGASE_II"/>
    <property type="match status" value="1"/>
</dbReference>
<dbReference type="GO" id="GO:0000287">
    <property type="term" value="F:magnesium ion binding"/>
    <property type="evidence" value="ECO:0007669"/>
    <property type="project" value="UniProtKB-UniRule"/>
</dbReference>
<evidence type="ECO:0000313" key="11">
    <source>
        <dbReference type="Proteomes" id="UP000230852"/>
    </source>
</evidence>
<protein>
    <recommendedName>
        <fullName evidence="7">Lysine--tRNA ligase</fullName>
        <ecNumber evidence="7">6.1.1.6</ecNumber>
    </recommendedName>
    <alternativeName>
        <fullName evidence="7">Lysyl-tRNA synthetase</fullName>
        <shortName evidence="7">LysRS</shortName>
    </alternativeName>
</protein>
<comment type="catalytic activity">
    <reaction evidence="6 7 8">
        <text>tRNA(Lys) + L-lysine + ATP = L-lysyl-tRNA(Lys) + AMP + diphosphate</text>
        <dbReference type="Rhea" id="RHEA:20792"/>
        <dbReference type="Rhea" id="RHEA-COMP:9696"/>
        <dbReference type="Rhea" id="RHEA-COMP:9697"/>
        <dbReference type="ChEBI" id="CHEBI:30616"/>
        <dbReference type="ChEBI" id="CHEBI:32551"/>
        <dbReference type="ChEBI" id="CHEBI:33019"/>
        <dbReference type="ChEBI" id="CHEBI:78442"/>
        <dbReference type="ChEBI" id="CHEBI:78529"/>
        <dbReference type="ChEBI" id="CHEBI:456215"/>
        <dbReference type="EC" id="6.1.1.6"/>
    </reaction>
</comment>
<comment type="subunit">
    <text evidence="7">Homodimer.</text>
</comment>
<dbReference type="Pfam" id="PF01336">
    <property type="entry name" value="tRNA_anti-codon"/>
    <property type="match status" value="1"/>
</dbReference>